<comment type="caution">
    <text evidence="2">The sequence shown here is derived from an EMBL/GenBank/DDBJ whole genome shotgun (WGS) entry which is preliminary data.</text>
</comment>
<reference evidence="2 3" key="1">
    <citation type="submission" date="2024-11" db="EMBL/GenBank/DDBJ databases">
        <title>Chromosome-level genome assembly of the freshwater bivalve Anodonta woodiana.</title>
        <authorList>
            <person name="Chen X."/>
        </authorList>
    </citation>
    <scope>NUCLEOTIDE SEQUENCE [LARGE SCALE GENOMIC DNA]</scope>
    <source>
        <strain evidence="2">MN2024</strain>
        <tissue evidence="2">Gills</tissue>
    </source>
</reference>
<proteinExistence type="predicted"/>
<sequence length="559" mass="63654">MPEAVNAEIIFITTSSDSTFILRFCMRNNIIGEQFNAYTLQDLLEPNAKSIDIILQCWKGAFAIFGTSDGILLYLDVEAKKLRKIVERPGLRILRLSFAPGPKPERFFVLCENEISIWIICKNEAKICGTMMSPKNIPRIVKAEWIDRSYLLLATDEGNIYITKWNKMKWVPHIGVHTLSESTCRPHLLTPYASMTLKLRLLCSPYHRETDTVYFEKLAMIAGMDLGILTMAETAERCYNVARLFGDDHDMNFWRLAMMYIQKKSHQIKESTGMNSHKRAERELQPRKDKTILLKATDQQTVESCFGILRDNESFAEEEIYRLEILTVKRKSKVYKDQCVRRAIMFGSLNMALQLLVENDVNNDTFLTDYLTACLISSERSSIECMTTIKMVATHLMSIGQLDDGIQLLCLIDKHLDACKYLQSSGHWYRSVWLAKVTLSEDECKEVLTNWANHLWEENEKSKAILVMLGAGDVLRVIRMLAELGRIDTAALFIEACIEKVVITKDITAIRAGGDKLAVHGQSRDTISQSVFKNMQPLLALRVKDTSSKQATDSLISCA</sequence>
<dbReference type="InterPro" id="IPR057854">
    <property type="entry name" value="TPR_WDR11"/>
</dbReference>
<gene>
    <name evidence="2" type="ORF">ACJMK2_006749</name>
</gene>
<dbReference type="InterPro" id="IPR036322">
    <property type="entry name" value="WD40_repeat_dom_sf"/>
</dbReference>
<dbReference type="PANTHER" id="PTHR14593">
    <property type="entry name" value="WD REPEAT-CONTAINING PROTEIN 11"/>
    <property type="match status" value="1"/>
</dbReference>
<protein>
    <recommendedName>
        <fullName evidence="1">WDR11 TPR domain-containing protein</fullName>
    </recommendedName>
</protein>
<name>A0ABD3VXK9_SINWO</name>
<dbReference type="PANTHER" id="PTHR14593:SF5">
    <property type="entry name" value="WD REPEAT-CONTAINING PROTEIN 11"/>
    <property type="match status" value="1"/>
</dbReference>
<dbReference type="EMBL" id="JBJQND010000010">
    <property type="protein sequence ID" value="KAL3865120.1"/>
    <property type="molecule type" value="Genomic_DNA"/>
</dbReference>
<organism evidence="2 3">
    <name type="scientific">Sinanodonta woodiana</name>
    <name type="common">Chinese pond mussel</name>
    <name type="synonym">Anodonta woodiana</name>
    <dbReference type="NCBI Taxonomy" id="1069815"/>
    <lineage>
        <taxon>Eukaryota</taxon>
        <taxon>Metazoa</taxon>
        <taxon>Spiralia</taxon>
        <taxon>Lophotrochozoa</taxon>
        <taxon>Mollusca</taxon>
        <taxon>Bivalvia</taxon>
        <taxon>Autobranchia</taxon>
        <taxon>Heteroconchia</taxon>
        <taxon>Palaeoheterodonta</taxon>
        <taxon>Unionida</taxon>
        <taxon>Unionoidea</taxon>
        <taxon>Unionidae</taxon>
        <taxon>Unioninae</taxon>
        <taxon>Sinanodonta</taxon>
    </lineage>
</organism>
<keyword evidence="3" id="KW-1185">Reference proteome</keyword>
<dbReference type="AlphaFoldDB" id="A0ABD3VXK9"/>
<dbReference type="Proteomes" id="UP001634394">
    <property type="component" value="Unassembled WGS sequence"/>
</dbReference>
<dbReference type="SUPFAM" id="SSF50978">
    <property type="entry name" value="WD40 repeat-like"/>
    <property type="match status" value="1"/>
</dbReference>
<evidence type="ECO:0000259" key="1">
    <source>
        <dbReference type="Pfam" id="PF23753"/>
    </source>
</evidence>
<evidence type="ECO:0000313" key="2">
    <source>
        <dbReference type="EMBL" id="KAL3865120.1"/>
    </source>
</evidence>
<evidence type="ECO:0000313" key="3">
    <source>
        <dbReference type="Proteomes" id="UP001634394"/>
    </source>
</evidence>
<dbReference type="InterPro" id="IPR039694">
    <property type="entry name" value="WDR11"/>
</dbReference>
<feature type="domain" description="WDR11 TPR" evidence="1">
    <location>
        <begin position="205"/>
        <end position="500"/>
    </location>
</feature>
<accession>A0ABD3VXK9</accession>
<dbReference type="Pfam" id="PF23753">
    <property type="entry name" value="TPR_WDR11"/>
    <property type="match status" value="1"/>
</dbReference>